<accession>A0A6A7Y4F3</accession>
<keyword evidence="3" id="KW-1185">Reference proteome</keyword>
<dbReference type="AlphaFoldDB" id="A0A6A7Y4F3"/>
<name>A0A6A7Y4F3_9HYPH</name>
<dbReference type="Proteomes" id="UP000332515">
    <property type="component" value="Unassembled WGS sequence"/>
</dbReference>
<organism evidence="2 3">
    <name type="scientific">Segnochrobactrum spirostomi</name>
    <dbReference type="NCBI Taxonomy" id="2608987"/>
    <lineage>
        <taxon>Bacteria</taxon>
        <taxon>Pseudomonadati</taxon>
        <taxon>Pseudomonadota</taxon>
        <taxon>Alphaproteobacteria</taxon>
        <taxon>Hyphomicrobiales</taxon>
        <taxon>Segnochrobactraceae</taxon>
        <taxon>Segnochrobactrum</taxon>
    </lineage>
</organism>
<dbReference type="RefSeq" id="WP_153482530.1">
    <property type="nucleotide sequence ID" value="NZ_VWNA01000001.1"/>
</dbReference>
<protein>
    <submittedName>
        <fullName evidence="2">Uncharacterized protein</fullName>
    </submittedName>
</protein>
<comment type="caution">
    <text evidence="2">The sequence shown here is derived from an EMBL/GenBank/DDBJ whole genome shotgun (WGS) entry which is preliminary data.</text>
</comment>
<sequence>MITTKMTNLDDRALNTVTGGFMNFINPADFGPGPVILQPNKGLDGEPKFLGPGPALPPNDHGMDDLPYGVGPGIILPQ</sequence>
<feature type="region of interest" description="Disordered" evidence="1">
    <location>
        <begin position="40"/>
        <end position="68"/>
    </location>
</feature>
<proteinExistence type="predicted"/>
<dbReference type="EMBL" id="VWNA01000001">
    <property type="protein sequence ID" value="MQT13605.1"/>
    <property type="molecule type" value="Genomic_DNA"/>
</dbReference>
<evidence type="ECO:0000313" key="3">
    <source>
        <dbReference type="Proteomes" id="UP000332515"/>
    </source>
</evidence>
<reference evidence="2 3" key="1">
    <citation type="submission" date="2019-09" db="EMBL/GenBank/DDBJ databases">
        <title>Segnochrobactrum spirostomi gen. nov., sp. nov., isolated from the ciliate Spirostomum cf. yagiui and description of a novel family, Segnochrobactraceae fam. nov. within the order Rhizobiales of the class Alphaproteobacteria.</title>
        <authorList>
            <person name="Akter S."/>
            <person name="Shazib S.U.A."/>
            <person name="Shin M.K."/>
        </authorList>
    </citation>
    <scope>NUCLEOTIDE SEQUENCE [LARGE SCALE GENOMIC DNA]</scope>
    <source>
        <strain evidence="2 3">Sp-1</strain>
    </source>
</reference>
<evidence type="ECO:0000313" key="2">
    <source>
        <dbReference type="EMBL" id="MQT13605.1"/>
    </source>
</evidence>
<gene>
    <name evidence="2" type="ORF">F0357_13340</name>
</gene>
<evidence type="ECO:0000256" key="1">
    <source>
        <dbReference type="SAM" id="MobiDB-lite"/>
    </source>
</evidence>